<sequence length="104" mass="11496">MRKQVLKKMNNTFPALVEIDLGDILMPGEESLFIDDDSQLLLIKGTPGQQVNLCELLPAESEPGDWMKARGSVTVDGVQYEVYHHSGNETELLVQTGLDVVPQT</sequence>
<comment type="caution">
    <text evidence="1">The sequence shown here is derived from an EMBL/GenBank/DDBJ whole genome shotgun (WGS) entry which is preliminary data.</text>
</comment>
<protein>
    <submittedName>
        <fullName evidence="1">Biofilm associated protein A</fullName>
    </submittedName>
</protein>
<proteinExistence type="predicted"/>
<name>A0ABU5D894_9ENTR</name>
<accession>A0ABU5D894</accession>
<dbReference type="EMBL" id="JARDVI010000008">
    <property type="protein sequence ID" value="MDY0420222.1"/>
    <property type="molecule type" value="Genomic_DNA"/>
</dbReference>
<evidence type="ECO:0000313" key="2">
    <source>
        <dbReference type="Proteomes" id="UP001270266"/>
    </source>
</evidence>
<dbReference type="RefSeq" id="WP_320387455.1">
    <property type="nucleotide sequence ID" value="NZ_JARDVI010000008.1"/>
</dbReference>
<evidence type="ECO:0000313" key="1">
    <source>
        <dbReference type="EMBL" id="MDY0420222.1"/>
    </source>
</evidence>
<organism evidence="1 2">
    <name type="scientific">Enterobacter chinensis</name>
    <dbReference type="NCBI Taxonomy" id="3030997"/>
    <lineage>
        <taxon>Bacteria</taxon>
        <taxon>Pseudomonadati</taxon>
        <taxon>Pseudomonadota</taxon>
        <taxon>Gammaproteobacteria</taxon>
        <taxon>Enterobacterales</taxon>
        <taxon>Enterobacteriaceae</taxon>
        <taxon>Enterobacter</taxon>
    </lineage>
</organism>
<gene>
    <name evidence="1" type="ORF">PYW49_21455</name>
</gene>
<dbReference type="Proteomes" id="UP001270266">
    <property type="component" value="Unassembled WGS sequence"/>
</dbReference>
<reference evidence="1 2" key="1">
    <citation type="submission" date="2023-02" db="EMBL/GenBank/DDBJ databases">
        <title>The draft genomes of Enterobacter strains.</title>
        <authorList>
            <person name="He Y."/>
            <person name="Feng Y."/>
            <person name="Zong Z."/>
        </authorList>
    </citation>
    <scope>NUCLEOTIDE SEQUENCE [LARGE SCALE GENOMIC DNA]</scope>
    <source>
        <strain evidence="1 2">170198</strain>
    </source>
</reference>
<keyword evidence="2" id="KW-1185">Reference proteome</keyword>